<feature type="non-terminal residue" evidence="1">
    <location>
        <position position="1"/>
    </location>
</feature>
<keyword evidence="2" id="KW-1185">Reference proteome</keyword>
<organism evidence="1 2">
    <name type="scientific">Sphaeroforma arctica JP610</name>
    <dbReference type="NCBI Taxonomy" id="667725"/>
    <lineage>
        <taxon>Eukaryota</taxon>
        <taxon>Ichthyosporea</taxon>
        <taxon>Ichthyophonida</taxon>
        <taxon>Sphaeroforma</taxon>
    </lineage>
</organism>
<feature type="non-terminal residue" evidence="1">
    <location>
        <position position="51"/>
    </location>
</feature>
<dbReference type="GeneID" id="25917531"/>
<protein>
    <submittedName>
        <fullName evidence="1">Uncharacterized protein</fullName>
    </submittedName>
</protein>
<proteinExistence type="predicted"/>
<reference evidence="1 2" key="1">
    <citation type="submission" date="2011-02" db="EMBL/GenBank/DDBJ databases">
        <title>The Genome Sequence of Sphaeroforma arctica JP610.</title>
        <authorList>
            <consortium name="The Broad Institute Genome Sequencing Platform"/>
            <person name="Russ C."/>
            <person name="Cuomo C."/>
            <person name="Young S.K."/>
            <person name="Zeng Q."/>
            <person name="Gargeya S."/>
            <person name="Alvarado L."/>
            <person name="Berlin A."/>
            <person name="Chapman S.B."/>
            <person name="Chen Z."/>
            <person name="Freedman E."/>
            <person name="Gellesch M."/>
            <person name="Goldberg J."/>
            <person name="Griggs A."/>
            <person name="Gujja S."/>
            <person name="Heilman E."/>
            <person name="Heiman D."/>
            <person name="Howarth C."/>
            <person name="Mehta T."/>
            <person name="Neiman D."/>
            <person name="Pearson M."/>
            <person name="Roberts A."/>
            <person name="Saif S."/>
            <person name="Shea T."/>
            <person name="Shenoy N."/>
            <person name="Sisk P."/>
            <person name="Stolte C."/>
            <person name="Sykes S."/>
            <person name="White J."/>
            <person name="Yandava C."/>
            <person name="Burger G."/>
            <person name="Gray M.W."/>
            <person name="Holland P.W.H."/>
            <person name="King N."/>
            <person name="Lang F.B.F."/>
            <person name="Roger A.J."/>
            <person name="Ruiz-Trillo I."/>
            <person name="Haas B."/>
            <person name="Nusbaum C."/>
            <person name="Birren B."/>
        </authorList>
    </citation>
    <scope>NUCLEOTIDE SEQUENCE [LARGE SCALE GENOMIC DNA]</scope>
    <source>
        <strain evidence="1 2">JP610</strain>
    </source>
</reference>
<evidence type="ECO:0000313" key="2">
    <source>
        <dbReference type="Proteomes" id="UP000054560"/>
    </source>
</evidence>
<dbReference type="AlphaFoldDB" id="A0A0L0F1G2"/>
<dbReference type="Proteomes" id="UP000054560">
    <property type="component" value="Unassembled WGS sequence"/>
</dbReference>
<evidence type="ECO:0000313" key="1">
    <source>
        <dbReference type="EMBL" id="KNC70449.1"/>
    </source>
</evidence>
<name>A0A0L0F1G2_9EUKA</name>
<accession>A0A0L0F1G2</accession>
<dbReference type="EMBL" id="KQ251144">
    <property type="protein sequence ID" value="KNC70449.1"/>
    <property type="molecule type" value="Genomic_DNA"/>
</dbReference>
<sequence length="51" mass="6040">LQVELERKNQDLIRTKTTLLTTLEKIREAERQAEKLRRKTVLMRGGSLDME</sequence>
<gene>
    <name evidence="1" type="ORF">SARC_17027</name>
</gene>
<dbReference type="RefSeq" id="XP_014144351.1">
    <property type="nucleotide sequence ID" value="XM_014288876.1"/>
</dbReference>